<gene>
    <name evidence="1" type="ORF">CCAP1982_LOCUS5954</name>
</gene>
<keyword evidence="2" id="KW-1185">Reference proteome</keyword>
<comment type="caution">
    <text evidence="1">The sequence shown here is derived from an EMBL/GenBank/DDBJ whole genome shotgun (WGS) entry which is preliminary data.</text>
</comment>
<evidence type="ECO:0000313" key="1">
    <source>
        <dbReference type="EMBL" id="CAD6997320.1"/>
    </source>
</evidence>
<organism evidence="1 2">
    <name type="scientific">Ceratitis capitata</name>
    <name type="common">Mediterranean fruit fly</name>
    <name type="synonym">Tephritis capitata</name>
    <dbReference type="NCBI Taxonomy" id="7213"/>
    <lineage>
        <taxon>Eukaryota</taxon>
        <taxon>Metazoa</taxon>
        <taxon>Ecdysozoa</taxon>
        <taxon>Arthropoda</taxon>
        <taxon>Hexapoda</taxon>
        <taxon>Insecta</taxon>
        <taxon>Pterygota</taxon>
        <taxon>Neoptera</taxon>
        <taxon>Endopterygota</taxon>
        <taxon>Diptera</taxon>
        <taxon>Brachycera</taxon>
        <taxon>Muscomorpha</taxon>
        <taxon>Tephritoidea</taxon>
        <taxon>Tephritidae</taxon>
        <taxon>Ceratitis</taxon>
        <taxon>Ceratitis</taxon>
    </lineage>
</organism>
<proteinExistence type="predicted"/>
<accession>A0A811UFA5</accession>
<sequence length="62" mass="7353">MSNSSFNERNFREDIIKLLYFCTYEPLNTDKKEHCENICFALGKNIGHYNQEVADFVIFNNN</sequence>
<name>A0A811UFA5_CERCA</name>
<dbReference type="Proteomes" id="UP000606786">
    <property type="component" value="Unassembled WGS sequence"/>
</dbReference>
<evidence type="ECO:0000313" key="2">
    <source>
        <dbReference type="Proteomes" id="UP000606786"/>
    </source>
</evidence>
<dbReference type="EMBL" id="CAJHJT010000012">
    <property type="protein sequence ID" value="CAD6997320.1"/>
    <property type="molecule type" value="Genomic_DNA"/>
</dbReference>
<dbReference type="AlphaFoldDB" id="A0A811UFA5"/>
<feature type="non-terminal residue" evidence="1">
    <location>
        <position position="62"/>
    </location>
</feature>
<protein>
    <submittedName>
        <fullName evidence="1">(Mediterranean fruit fly) hypothetical protein</fullName>
    </submittedName>
</protein>
<reference evidence="1" key="1">
    <citation type="submission" date="2020-11" db="EMBL/GenBank/DDBJ databases">
        <authorList>
            <person name="Whitehead M."/>
        </authorList>
    </citation>
    <scope>NUCLEOTIDE SEQUENCE</scope>
    <source>
        <strain evidence="1">EGII</strain>
    </source>
</reference>